<evidence type="ECO:0000313" key="2">
    <source>
        <dbReference type="EMBL" id="KAF8819539.1"/>
    </source>
</evidence>
<dbReference type="InterPro" id="IPR057668">
    <property type="entry name" value="E2_Ub-conjug_enz_C"/>
</dbReference>
<dbReference type="Proteomes" id="UP000823046">
    <property type="component" value="Unassembled WGS sequence"/>
</dbReference>
<dbReference type="EMBL" id="JADAQX010000703">
    <property type="protein sequence ID" value="KAF8819539.1"/>
    <property type="molecule type" value="Genomic_DNA"/>
</dbReference>
<sequence length="636" mass="72803">MNIMENKHCLEDVLSKDDGIFDATVGEMEDARDSPSDNNFNSVEEDLSEGYTTLSNEDLLNLKGLAEEEYIRIIDEIASGRAVSPSILGDKKNIPAVATSMEDTGEGKDIEPLDPLTDALIIDEGLNASAQGSNAKALRCLLETAHLVPMRLSYAERRILALLESTLEVSDYTDKIDIYCGGNEARRINREIKQLYAILSGLAIAHNYEDGQRLLRDYNFVDNAEFFQAVFEIGRRYKILNPERMRSNYGKLMYVLMDCRKQSHQDLLEFDAVKPIQTVYSLLKVKANGLELLKDPLMLTATMEIIPYGKSRTEIQKEIRTKENAIKNLSQRYSSEATSRKNFKLFGLNLNLFNRYGLEDEDETLPKNQPEGLTSEEIEQCLYSIGDHNTYLRFNRDPCDHMIRYLKDYFKHNEPERHFSLSISMGHNGARLTHSHQRQYEFVYQSLMLWREIANNMLRLWHYAERDLLDPRNTYRLRDTGQGLNSMPRAMLKIFSMNDIFGLAYPLNSVQATVFITGLHHVDESDIFTAIGLQVPRILSPIILCLDKLPELYESSLAMKEYIDKQFHGLTFLRKTILCDFFRHGFDGSGADSFFDAGSCIDGRLTSAWNWCSSVEKKPYFPIFLLTGFSGFDGKF</sequence>
<name>A0ABQ7J6I9_9APIC</name>
<comment type="caution">
    <text evidence="2">The sequence shown here is derived from an EMBL/GenBank/DDBJ whole genome shotgun (WGS) entry which is preliminary data.</text>
</comment>
<organism evidence="2 3">
    <name type="scientific">Cardiosporidium cionae</name>
    <dbReference type="NCBI Taxonomy" id="476202"/>
    <lineage>
        <taxon>Eukaryota</taxon>
        <taxon>Sar</taxon>
        <taxon>Alveolata</taxon>
        <taxon>Apicomplexa</taxon>
        <taxon>Aconoidasida</taxon>
        <taxon>Nephromycida</taxon>
        <taxon>Cardiosporidium</taxon>
    </lineage>
</organism>
<dbReference type="PANTHER" id="PTHR31560">
    <property type="entry name" value="UPF0652 PROTEIN C16A11.03C-RELATED"/>
    <property type="match status" value="1"/>
</dbReference>
<proteinExistence type="predicted"/>
<dbReference type="InterPro" id="IPR018553">
    <property type="entry name" value="E2_Ub-conjug_enz"/>
</dbReference>
<reference evidence="2 3" key="1">
    <citation type="journal article" date="2020" name="bioRxiv">
        <title>Metabolic contributions of an alphaproteobacterial endosymbiont in the apicomplexan Cardiosporidium cionae.</title>
        <authorList>
            <person name="Hunter E.S."/>
            <person name="Paight C.J."/>
            <person name="Lane C.E."/>
        </authorList>
    </citation>
    <scope>NUCLEOTIDE SEQUENCE [LARGE SCALE GENOMIC DNA]</scope>
    <source>
        <strain evidence="2">ESH_2018</strain>
    </source>
</reference>
<protein>
    <submittedName>
        <fullName evidence="2">Adenylosuccinate lyase</fullName>
    </submittedName>
</protein>
<dbReference type="PANTHER" id="PTHR31560:SF0">
    <property type="entry name" value="UPF0652 PROTEIN C22H10.08"/>
    <property type="match status" value="1"/>
</dbReference>
<feature type="domain" description="Non-canonical E2 ubiquitin-conjugating enzyme C-terminal" evidence="1">
    <location>
        <begin position="145"/>
        <end position="344"/>
    </location>
</feature>
<dbReference type="Pfam" id="PF09418">
    <property type="entry name" value="DUF2009"/>
    <property type="match status" value="2"/>
</dbReference>
<evidence type="ECO:0000313" key="3">
    <source>
        <dbReference type="Proteomes" id="UP000823046"/>
    </source>
</evidence>
<accession>A0ABQ7J6I9</accession>
<feature type="domain" description="Non-canonical E2 ubiquitin-conjugating enzyme C-terminal" evidence="1">
    <location>
        <begin position="370"/>
        <end position="634"/>
    </location>
</feature>
<dbReference type="GO" id="GO:0016829">
    <property type="term" value="F:lyase activity"/>
    <property type="evidence" value="ECO:0007669"/>
    <property type="project" value="UniProtKB-KW"/>
</dbReference>
<keyword evidence="3" id="KW-1185">Reference proteome</keyword>
<keyword evidence="2" id="KW-0456">Lyase</keyword>
<gene>
    <name evidence="2" type="ORF">IE077_000038</name>
</gene>
<evidence type="ECO:0000259" key="1">
    <source>
        <dbReference type="Pfam" id="PF09418"/>
    </source>
</evidence>